<keyword evidence="2" id="KW-1185">Reference proteome</keyword>
<proteinExistence type="predicted"/>
<dbReference type="STRING" id="394193.SAMN04489732_121106"/>
<reference evidence="1 2" key="1">
    <citation type="submission" date="2016-10" db="EMBL/GenBank/DDBJ databases">
        <authorList>
            <person name="de Groot N.N."/>
        </authorList>
    </citation>
    <scope>NUCLEOTIDE SEQUENCE [LARGE SCALE GENOMIC DNA]</scope>
    <source>
        <strain evidence="1 2">DSM 44993</strain>
    </source>
</reference>
<dbReference type="EMBL" id="FOEF01000021">
    <property type="protein sequence ID" value="SEP52635.1"/>
    <property type="molecule type" value="Genomic_DNA"/>
</dbReference>
<organism evidence="1 2">
    <name type="scientific">Amycolatopsis saalfeldensis</name>
    <dbReference type="NCBI Taxonomy" id="394193"/>
    <lineage>
        <taxon>Bacteria</taxon>
        <taxon>Bacillati</taxon>
        <taxon>Actinomycetota</taxon>
        <taxon>Actinomycetes</taxon>
        <taxon>Pseudonocardiales</taxon>
        <taxon>Pseudonocardiaceae</taxon>
        <taxon>Amycolatopsis</taxon>
    </lineage>
</organism>
<evidence type="ECO:0000313" key="2">
    <source>
        <dbReference type="Proteomes" id="UP000198582"/>
    </source>
</evidence>
<dbReference type="RefSeq" id="WP_218156955.1">
    <property type="nucleotide sequence ID" value="NZ_FOEF01000021.1"/>
</dbReference>
<name>A0A1H8YKD3_9PSEU</name>
<dbReference type="Proteomes" id="UP000198582">
    <property type="component" value="Unassembled WGS sequence"/>
</dbReference>
<dbReference type="AlphaFoldDB" id="A0A1H8YKD3"/>
<gene>
    <name evidence="1" type="ORF">SAMN04489732_121106</name>
</gene>
<accession>A0A1H8YKD3</accession>
<evidence type="ECO:0000313" key="1">
    <source>
        <dbReference type="EMBL" id="SEP52635.1"/>
    </source>
</evidence>
<sequence length="64" mass="7008">MTDRLTPGTHTVELDGVRQRYHVHGRGPVCLAHSGGPGITWEYLRMPAVAEHLTVVDAPARLHA</sequence>
<protein>
    <submittedName>
        <fullName evidence="1">Proline iminopeptidase</fullName>
    </submittedName>
</protein>